<comment type="function">
    <text evidence="6">Involved in the biosynthesis of the thiazole moiety of thiamine. Catalyzes the conversion of NAD and glycine to adenosine diphosphate 5-(2-hydroxyethyl)-4-methylthiazole-2-carboxylate (ADT), an adenylated thiazole intermediate, using free sulfide as a source of sulfur.</text>
</comment>
<dbReference type="GO" id="GO:0052837">
    <property type="term" value="P:thiazole biosynthetic process"/>
    <property type="evidence" value="ECO:0007669"/>
    <property type="project" value="UniProtKB-UniRule"/>
</dbReference>
<dbReference type="NCBIfam" id="TIGR00292">
    <property type="entry name" value="sulfide-dependent adenosine diphosphate thiazole synthase"/>
    <property type="match status" value="1"/>
</dbReference>
<dbReference type="EMBL" id="CP003167">
    <property type="protein sequence ID" value="AGB01319.1"/>
    <property type="molecule type" value="Genomic_DNA"/>
</dbReference>
<dbReference type="PRINTS" id="PR00420">
    <property type="entry name" value="RNGMNOXGNASE"/>
</dbReference>
<dbReference type="InterPro" id="IPR002922">
    <property type="entry name" value="Thi4_fam"/>
</dbReference>
<comment type="catalytic activity">
    <reaction evidence="6">
        <text>hydrogen sulfide + glycine + NAD(+) = ADP-5-ethyl-4-methylthiazole-2-carboxylate + nicotinamide + 3 H2O + H(+)</text>
        <dbReference type="Rhea" id="RHEA:55704"/>
        <dbReference type="ChEBI" id="CHEBI:15377"/>
        <dbReference type="ChEBI" id="CHEBI:15378"/>
        <dbReference type="ChEBI" id="CHEBI:17154"/>
        <dbReference type="ChEBI" id="CHEBI:29919"/>
        <dbReference type="ChEBI" id="CHEBI:57305"/>
        <dbReference type="ChEBI" id="CHEBI:57540"/>
        <dbReference type="ChEBI" id="CHEBI:139151"/>
        <dbReference type="EC" id="2.4.2.59"/>
    </reaction>
</comment>
<dbReference type="eggNOG" id="arCOG00574">
    <property type="taxonomic scope" value="Archaea"/>
</dbReference>
<evidence type="ECO:0000313" key="7">
    <source>
        <dbReference type="EMBL" id="AGB01319.1"/>
    </source>
</evidence>
<dbReference type="InterPro" id="IPR036188">
    <property type="entry name" value="FAD/NAD-bd_sf"/>
</dbReference>
<evidence type="ECO:0000313" key="8">
    <source>
        <dbReference type="Proteomes" id="UP000010824"/>
    </source>
</evidence>
<feature type="binding site" evidence="6">
    <location>
        <position position="229"/>
    </location>
    <ligand>
        <name>glycine</name>
        <dbReference type="ChEBI" id="CHEBI:57305"/>
    </ligand>
</feature>
<dbReference type="KEGG" id="mfo:Metfor_0238"/>
<dbReference type="GO" id="GO:0005506">
    <property type="term" value="F:iron ion binding"/>
    <property type="evidence" value="ECO:0007669"/>
    <property type="project" value="UniProtKB-UniRule"/>
</dbReference>
<dbReference type="PANTHER" id="PTHR43422">
    <property type="entry name" value="THIAMINE THIAZOLE SYNTHASE"/>
    <property type="match status" value="1"/>
</dbReference>
<comment type="similarity">
    <text evidence="6">Belongs to the THI4 family.</text>
</comment>
<dbReference type="SUPFAM" id="SSF51905">
    <property type="entry name" value="FAD/NAD(P)-binding domain"/>
    <property type="match status" value="1"/>
</dbReference>
<feature type="binding site" description="in other chain" evidence="6">
    <location>
        <position position="36"/>
    </location>
    <ligand>
        <name>NAD(+)</name>
        <dbReference type="ChEBI" id="CHEBI:57540"/>
        <note>ligand shared between two adjacent protomers</note>
    </ligand>
</feature>
<dbReference type="Gene3D" id="3.50.50.60">
    <property type="entry name" value="FAD/NAD(P)-binding domain"/>
    <property type="match status" value="1"/>
</dbReference>
<feature type="binding site" description="in other chain" evidence="6">
    <location>
        <position position="171"/>
    </location>
    <ligand>
        <name>Fe cation</name>
        <dbReference type="ChEBI" id="CHEBI:24875"/>
        <note>ligand shared between two adjacent protomers</note>
    </ligand>
</feature>
<evidence type="ECO:0000256" key="3">
    <source>
        <dbReference type="ARBA" id="ARBA00022977"/>
    </source>
</evidence>
<feature type="binding site" description="in other chain" evidence="6">
    <location>
        <position position="63"/>
    </location>
    <ligand>
        <name>NAD(+)</name>
        <dbReference type="ChEBI" id="CHEBI:57540"/>
        <note>ligand shared between two adjacent protomers</note>
    </ligand>
</feature>
<proteinExistence type="inferred from homology"/>
<dbReference type="GO" id="GO:0016763">
    <property type="term" value="F:pentosyltransferase activity"/>
    <property type="evidence" value="ECO:0007669"/>
    <property type="project" value="UniProtKB-UniRule"/>
</dbReference>
<dbReference type="AlphaFoldDB" id="L0HE00"/>
<feature type="binding site" description="in other chain" evidence="6">
    <location>
        <begin position="55"/>
        <end position="56"/>
    </location>
    <ligand>
        <name>NAD(+)</name>
        <dbReference type="ChEBI" id="CHEBI:57540"/>
        <note>ligand shared between two adjacent protomers</note>
    </ligand>
</feature>
<name>L0HE00_METFS</name>
<dbReference type="GO" id="GO:0009228">
    <property type="term" value="P:thiamine biosynthetic process"/>
    <property type="evidence" value="ECO:0007669"/>
    <property type="project" value="UniProtKB-KW"/>
</dbReference>
<feature type="binding site" evidence="6">
    <location>
        <position position="156"/>
    </location>
    <ligand>
        <name>Fe cation</name>
        <dbReference type="ChEBI" id="CHEBI:24875"/>
        <note>ligand shared between two adjacent protomers</note>
    </ligand>
</feature>
<dbReference type="InterPro" id="IPR022828">
    <property type="entry name" value="Thi4_prok"/>
</dbReference>
<organism evidence="7 8">
    <name type="scientific">Methanoregula formicica (strain DSM 22288 / NBRC 105244 / SMSP)</name>
    <dbReference type="NCBI Taxonomy" id="593750"/>
    <lineage>
        <taxon>Archaea</taxon>
        <taxon>Methanobacteriati</taxon>
        <taxon>Methanobacteriota</taxon>
        <taxon>Stenosarchaea group</taxon>
        <taxon>Methanomicrobia</taxon>
        <taxon>Methanomicrobiales</taxon>
        <taxon>Methanoregulaceae</taxon>
        <taxon>Methanoregula</taxon>
    </lineage>
</organism>
<evidence type="ECO:0000256" key="6">
    <source>
        <dbReference type="HAMAP-Rule" id="MF_00304"/>
    </source>
</evidence>
<dbReference type="FunCoup" id="L0HE00">
    <property type="interactions" value="108"/>
</dbReference>
<dbReference type="Proteomes" id="UP000010824">
    <property type="component" value="Chromosome"/>
</dbReference>
<sequence length="254" mass="27071">MELDELTISRAILASQTNVLINHLELDAAVVGGGPAGLTCAALIAGQGKKVGVIEKKLSVGGGMWGGGMMFPRIVVQEEARRLLDLFGIRYTPFESGYYVARSVEAVSKLTAAACDAGVEFFNLMSVEDVMIKADKRISGLVINWTAVEMGKLHVDPLVMGSRYTVDATGHDAVVARLVEKKGGDIRVKGEGFMWADRAETNILNHTKEIFPGLVVAGMAANAVAGESRMGPVFGGMFLSGERAAQIVLREMKA</sequence>
<feature type="binding site" evidence="6">
    <location>
        <begin position="154"/>
        <end position="156"/>
    </location>
    <ligand>
        <name>NAD(+)</name>
        <dbReference type="ChEBI" id="CHEBI:57540"/>
        <note>ligand shared between two adjacent protomers</note>
    </ligand>
</feature>
<gene>
    <name evidence="6" type="primary">thi4</name>
    <name evidence="7" type="ordered locus">Metfor_0238</name>
</gene>
<comment type="cofactor">
    <cofactor evidence="6">
        <name>Fe(2+)</name>
        <dbReference type="ChEBI" id="CHEBI:29033"/>
    </cofactor>
</comment>
<dbReference type="HOGENOM" id="CLU_053727_2_0_2"/>
<evidence type="ECO:0000256" key="1">
    <source>
        <dbReference type="ARBA" id="ARBA00022679"/>
    </source>
</evidence>
<evidence type="ECO:0000256" key="4">
    <source>
        <dbReference type="ARBA" id="ARBA00023004"/>
    </source>
</evidence>
<dbReference type="GeneID" id="14308911"/>
<dbReference type="InParanoid" id="L0HE00"/>
<dbReference type="Pfam" id="PF01946">
    <property type="entry name" value="Thi4"/>
    <property type="match status" value="1"/>
</dbReference>
<accession>L0HE00</accession>
<comment type="subunit">
    <text evidence="6">Homooctamer; tetramer of dimers.</text>
</comment>
<keyword evidence="5 6" id="KW-0520">NAD</keyword>
<keyword evidence="1 6" id="KW-0808">Transferase</keyword>
<keyword evidence="2 6" id="KW-0479">Metal-binding</keyword>
<keyword evidence="3 6" id="KW-0784">Thiamine biosynthesis</keyword>
<dbReference type="OrthoDB" id="4240at2157"/>
<reference evidence="7 8" key="2">
    <citation type="journal article" date="2014" name="Genome Announc.">
        <title>Complete Genome Sequence of Methanoregula formicica SMSPT, a Mesophilic Hydrogenotrophic Methanogen Isolated from a Methanogenic Upflow Anaerobic Sludge Blanket Reactor.</title>
        <authorList>
            <person name="Yamamoto K."/>
            <person name="Tamaki H."/>
            <person name="Cadillo-Quiroz H."/>
            <person name="Imachi H."/>
            <person name="Kyrpides N."/>
            <person name="Woyke T."/>
            <person name="Goodwin L."/>
            <person name="Zinder S.H."/>
            <person name="Kamagata Y."/>
            <person name="Liu W.T."/>
        </authorList>
    </citation>
    <scope>NUCLEOTIDE SEQUENCE [LARGE SCALE GENOMIC DNA]</scope>
    <source>
        <strain evidence="8">DSM 22288 / NBRC 105244 / SMSP</strain>
    </source>
</reference>
<keyword evidence="4 6" id="KW-0408">Iron</keyword>
<evidence type="ECO:0000256" key="2">
    <source>
        <dbReference type="ARBA" id="ARBA00022723"/>
    </source>
</evidence>
<dbReference type="EC" id="2.4.2.59" evidence="6"/>
<feature type="binding site" description="in other chain" evidence="6">
    <location>
        <position position="127"/>
    </location>
    <ligand>
        <name>NAD(+)</name>
        <dbReference type="ChEBI" id="CHEBI:57540"/>
        <note>ligand shared between two adjacent protomers</note>
    </ligand>
</feature>
<dbReference type="RefSeq" id="WP_015284283.1">
    <property type="nucleotide sequence ID" value="NC_019943.1"/>
</dbReference>
<dbReference type="PANTHER" id="PTHR43422:SF3">
    <property type="entry name" value="THIAMINE THIAZOLE SYNTHASE"/>
    <property type="match status" value="1"/>
</dbReference>
<dbReference type="UniPathway" id="UPA00060"/>
<dbReference type="HAMAP" id="MF_00304">
    <property type="entry name" value="Thi4"/>
    <property type="match status" value="1"/>
</dbReference>
<protein>
    <recommendedName>
        <fullName evidence="6">Thiamine thiazole synthase</fullName>
        <ecNumber evidence="6">2.4.2.59</ecNumber>
    </recommendedName>
</protein>
<reference evidence="8" key="1">
    <citation type="submission" date="2011-12" db="EMBL/GenBank/DDBJ databases">
        <title>Complete sequence of Methanoregula formicicum SMSP.</title>
        <authorList>
            <person name="Lucas S."/>
            <person name="Han J."/>
            <person name="Lapidus A."/>
            <person name="Cheng J.-F."/>
            <person name="Goodwin L."/>
            <person name="Pitluck S."/>
            <person name="Peters L."/>
            <person name="Ovchinnikova G."/>
            <person name="Teshima H."/>
            <person name="Detter J.C."/>
            <person name="Han C."/>
            <person name="Tapia R."/>
            <person name="Land M."/>
            <person name="Hauser L."/>
            <person name="Kyrpides N."/>
            <person name="Ivanova N."/>
            <person name="Pagani I."/>
            <person name="Imachi H."/>
            <person name="Tamaki H."/>
            <person name="Sekiguchi Y."/>
            <person name="Kamagata Y."/>
            <person name="Cadillo-Quiroz H."/>
            <person name="Zinder S."/>
            <person name="Liu W.-T."/>
            <person name="Woyke T."/>
        </authorList>
    </citation>
    <scope>NUCLEOTIDE SEQUENCE [LARGE SCALE GENOMIC DNA]</scope>
    <source>
        <strain evidence="8">DSM 22288 / NBRC 105244 / SMSP</strain>
    </source>
</reference>
<keyword evidence="8" id="KW-1185">Reference proteome</keyword>
<evidence type="ECO:0000256" key="5">
    <source>
        <dbReference type="ARBA" id="ARBA00023027"/>
    </source>
</evidence>
<dbReference type="GO" id="GO:0009229">
    <property type="term" value="P:thiamine diphosphate biosynthetic process"/>
    <property type="evidence" value="ECO:0007669"/>
    <property type="project" value="UniProtKB-UniRule"/>
</dbReference>
<comment type="caution">
    <text evidence="6">Lacks conserved residue(s) required for the propagation of feature annotation.</text>
</comment>
<comment type="pathway">
    <text evidence="6">Cofactor biosynthesis; thiamine diphosphate biosynthesis.</text>
</comment>
<dbReference type="STRING" id="593750.Metfor_0238"/>
<feature type="binding site" description="in other chain" evidence="6">
    <location>
        <position position="219"/>
    </location>
    <ligand>
        <name>NAD(+)</name>
        <dbReference type="ChEBI" id="CHEBI:57540"/>
        <note>ligand shared between two adjacent protomers</note>
    </ligand>
</feature>